<organism evidence="2 3">
    <name type="scientific">Tessaracoccus oleiagri</name>
    <dbReference type="NCBI Taxonomy" id="686624"/>
    <lineage>
        <taxon>Bacteria</taxon>
        <taxon>Bacillati</taxon>
        <taxon>Actinomycetota</taxon>
        <taxon>Actinomycetes</taxon>
        <taxon>Propionibacteriales</taxon>
        <taxon>Propionibacteriaceae</taxon>
        <taxon>Tessaracoccus</taxon>
    </lineage>
</organism>
<reference evidence="2 3" key="1">
    <citation type="submission" date="2016-10" db="EMBL/GenBank/DDBJ databases">
        <authorList>
            <person name="de Groot N.N."/>
        </authorList>
    </citation>
    <scope>NUCLEOTIDE SEQUENCE [LARGE SCALE GENOMIC DNA]</scope>
    <source>
        <strain evidence="2 3">CGMCC 1.9159</strain>
    </source>
</reference>
<evidence type="ECO:0000256" key="1">
    <source>
        <dbReference type="SAM" id="Phobius"/>
    </source>
</evidence>
<sequence length="197" mass="20646">MVGGLVWIPVRLGVSVAYSTPFLELDYVTWNKLMALPLVLMMAATLGLVPRRSTRGARLSAAVVLLGLVGMLAGVVIEFFVAGGLSGDRDGAMLGWGTYLIGLAVHVVGLLALGIVLRRAVVGWLSLLVAVLHLLWLPAGMVQDAALLVADQVAIGLAWVGIGLALWFQGRARFDDPAETNPETSVGDGDGAVRVHG</sequence>
<keyword evidence="1" id="KW-0812">Transmembrane</keyword>
<name>A0A1G9H2Y0_9ACTN</name>
<evidence type="ECO:0000313" key="3">
    <source>
        <dbReference type="Proteomes" id="UP000199475"/>
    </source>
</evidence>
<dbReference type="AlphaFoldDB" id="A0A1G9H2Y0"/>
<keyword evidence="1" id="KW-0472">Membrane</keyword>
<feature type="transmembrane region" description="Helical" evidence="1">
    <location>
        <begin position="61"/>
        <end position="81"/>
    </location>
</feature>
<keyword evidence="1" id="KW-1133">Transmembrane helix</keyword>
<dbReference type="STRING" id="686624.SAMN04488242_0039"/>
<dbReference type="EMBL" id="FNGP01000001">
    <property type="protein sequence ID" value="SDL07164.1"/>
    <property type="molecule type" value="Genomic_DNA"/>
</dbReference>
<gene>
    <name evidence="2" type="ORF">SAMN04488242_0039</name>
</gene>
<feature type="transmembrane region" description="Helical" evidence="1">
    <location>
        <begin position="145"/>
        <end position="168"/>
    </location>
</feature>
<feature type="transmembrane region" description="Helical" evidence="1">
    <location>
        <begin position="33"/>
        <end position="49"/>
    </location>
</feature>
<proteinExistence type="predicted"/>
<feature type="transmembrane region" description="Helical" evidence="1">
    <location>
        <begin position="93"/>
        <end position="113"/>
    </location>
</feature>
<evidence type="ECO:0000313" key="2">
    <source>
        <dbReference type="EMBL" id="SDL07164.1"/>
    </source>
</evidence>
<accession>A0A1G9H2Y0</accession>
<keyword evidence="3" id="KW-1185">Reference proteome</keyword>
<feature type="transmembrane region" description="Helical" evidence="1">
    <location>
        <begin position="120"/>
        <end position="139"/>
    </location>
</feature>
<protein>
    <submittedName>
        <fullName evidence="2">Uncharacterized protein</fullName>
    </submittedName>
</protein>
<dbReference type="Proteomes" id="UP000199475">
    <property type="component" value="Unassembled WGS sequence"/>
</dbReference>